<feature type="coiled-coil region" evidence="1">
    <location>
        <begin position="18"/>
        <end position="52"/>
    </location>
</feature>
<keyword evidence="5" id="KW-1185">Reference proteome</keyword>
<dbReference type="InterPro" id="IPR012337">
    <property type="entry name" value="RNaseH-like_sf"/>
</dbReference>
<protein>
    <submittedName>
        <fullName evidence="4">Retrovirus-related pol polyprotein from transposon TNT 1-94</fullName>
    </submittedName>
</protein>
<dbReference type="EMBL" id="BQNB010018506">
    <property type="protein sequence ID" value="GJT75155.1"/>
    <property type="molecule type" value="Genomic_DNA"/>
</dbReference>
<organism evidence="4 5">
    <name type="scientific">Tanacetum coccineum</name>
    <dbReference type="NCBI Taxonomy" id="301880"/>
    <lineage>
        <taxon>Eukaryota</taxon>
        <taxon>Viridiplantae</taxon>
        <taxon>Streptophyta</taxon>
        <taxon>Embryophyta</taxon>
        <taxon>Tracheophyta</taxon>
        <taxon>Spermatophyta</taxon>
        <taxon>Magnoliopsida</taxon>
        <taxon>eudicotyledons</taxon>
        <taxon>Gunneridae</taxon>
        <taxon>Pentapetalae</taxon>
        <taxon>asterids</taxon>
        <taxon>campanulids</taxon>
        <taxon>Asterales</taxon>
        <taxon>Asteraceae</taxon>
        <taxon>Asteroideae</taxon>
        <taxon>Anthemideae</taxon>
        <taxon>Anthemidinae</taxon>
        <taxon>Tanacetum</taxon>
    </lineage>
</organism>
<dbReference type="InterPro" id="IPR039537">
    <property type="entry name" value="Retrotran_Ty1/copia-like"/>
</dbReference>
<evidence type="ECO:0000313" key="5">
    <source>
        <dbReference type="Proteomes" id="UP001151760"/>
    </source>
</evidence>
<feature type="region of interest" description="Disordered" evidence="2">
    <location>
        <begin position="547"/>
        <end position="591"/>
    </location>
</feature>
<feature type="compositionally biased region" description="Polar residues" evidence="2">
    <location>
        <begin position="547"/>
        <end position="570"/>
    </location>
</feature>
<dbReference type="InterPro" id="IPR057670">
    <property type="entry name" value="SH3_retrovirus"/>
</dbReference>
<evidence type="ECO:0000256" key="1">
    <source>
        <dbReference type="SAM" id="Coils"/>
    </source>
</evidence>
<gene>
    <name evidence="4" type="ORF">Tco_1041880</name>
</gene>
<reference evidence="4" key="2">
    <citation type="submission" date="2022-01" db="EMBL/GenBank/DDBJ databases">
        <authorList>
            <person name="Yamashiro T."/>
            <person name="Shiraishi A."/>
            <person name="Satake H."/>
            <person name="Nakayama K."/>
        </authorList>
    </citation>
    <scope>NUCLEOTIDE SEQUENCE</scope>
</reference>
<dbReference type="Proteomes" id="UP001151760">
    <property type="component" value="Unassembled WGS sequence"/>
</dbReference>
<feature type="domain" description="Retroviral polymerase SH3-like" evidence="3">
    <location>
        <begin position="438"/>
        <end position="497"/>
    </location>
</feature>
<sequence length="640" mass="72869">MSTSNSTMVEAAKSVRDFKSLAKEADESLDKITVLEKENERLLRAIENEYAKLWNDRYTKCKECKYDKITYDNAYNNMRHQIEWFQAQLGDLKGKSMNTKCALDTLDPLINPYMTFKEDIFVPIHQVRASVRTKPITISQPHVITKQDVNANLNCLSSTRVYNTAKIRRPQPRSNTKNDRVPYASKSSCIKNKEVEVEEHHRNSLLSKNHKHMSSECSNVKLAIWNAKSKVVCAIYLDVAFVKNLEGVDLLKGNRTTNLYNINLYEMASTSPIYLMARATSPSLGKSKKVPHKPKPVPNSKQRLHLLHMDLCGPMRVKSINGKQYILVIVDDYSRYTWVHFLRSKDEAPEEIKTFLKKIQVLLQAPVIIHNRVVERRNWTLVEVARTMLIFSCAPLFLWDECYTQYCSIIHRLFDKTPYELINGIKLDISFLYVFGALCYPKNDHEDMRKLGAKGNIGFFIGYSATSCAYRVYNRRTRKIIETMNVTFDELSAMAFEQRSSKPKLQEMTFGHITTYDDYIGGQPSTAIRTALAALATQVLQTPTASTTIVDSAPTPTHSSSQASDIPNTSRDVDELQPQQHVQQQDDQPQLQSKDFAANVPNVMFDANMFVNPCAPPSTSSAESSSQYVDHAYILPIVPT</sequence>
<proteinExistence type="predicted"/>
<dbReference type="Gene3D" id="3.30.420.10">
    <property type="entry name" value="Ribonuclease H-like superfamily/Ribonuclease H"/>
    <property type="match status" value="1"/>
</dbReference>
<evidence type="ECO:0000259" key="3">
    <source>
        <dbReference type="Pfam" id="PF25597"/>
    </source>
</evidence>
<reference evidence="4" key="1">
    <citation type="journal article" date="2022" name="Int. J. Mol. Sci.">
        <title>Draft Genome of Tanacetum Coccineum: Genomic Comparison of Closely Related Tanacetum-Family Plants.</title>
        <authorList>
            <person name="Yamashiro T."/>
            <person name="Shiraishi A."/>
            <person name="Nakayama K."/>
            <person name="Satake H."/>
        </authorList>
    </citation>
    <scope>NUCLEOTIDE SEQUENCE</scope>
</reference>
<accession>A0ABQ5GHG0</accession>
<dbReference type="PANTHER" id="PTHR42648:SF21">
    <property type="entry name" value="CYSTEINE-RICH RLK (RECEPTOR-LIKE PROTEIN KINASE) 8"/>
    <property type="match status" value="1"/>
</dbReference>
<evidence type="ECO:0000313" key="4">
    <source>
        <dbReference type="EMBL" id="GJT75155.1"/>
    </source>
</evidence>
<feature type="compositionally biased region" description="Low complexity" evidence="2">
    <location>
        <begin position="576"/>
        <end position="591"/>
    </location>
</feature>
<dbReference type="Pfam" id="PF25597">
    <property type="entry name" value="SH3_retrovirus"/>
    <property type="match status" value="1"/>
</dbReference>
<dbReference type="SUPFAM" id="SSF53098">
    <property type="entry name" value="Ribonuclease H-like"/>
    <property type="match status" value="1"/>
</dbReference>
<dbReference type="PANTHER" id="PTHR42648">
    <property type="entry name" value="TRANSPOSASE, PUTATIVE-RELATED"/>
    <property type="match status" value="1"/>
</dbReference>
<dbReference type="InterPro" id="IPR036397">
    <property type="entry name" value="RNaseH_sf"/>
</dbReference>
<name>A0ABQ5GHG0_9ASTR</name>
<comment type="caution">
    <text evidence="4">The sequence shown here is derived from an EMBL/GenBank/DDBJ whole genome shotgun (WGS) entry which is preliminary data.</text>
</comment>
<keyword evidence="1" id="KW-0175">Coiled coil</keyword>
<evidence type="ECO:0000256" key="2">
    <source>
        <dbReference type="SAM" id="MobiDB-lite"/>
    </source>
</evidence>